<evidence type="ECO:0000313" key="2">
    <source>
        <dbReference type="Proteomes" id="UP001165069"/>
    </source>
</evidence>
<accession>A0ABQ5QIN4</accession>
<sequence>MKHICAWCNAELGELSTLRHPQDSTSHGICLTCLRDLERGQGMELLALVEELPHVLLAIDQDLRIRAANQLACDLLHAEWAWLLGRRLDDVIDCERVHEPDESPDLRPCSKCGLQRLVMHTLQSGKSGSVSMTRLETRSPHALPVTTHRAISLRVGDLVALRIDPVHHTTIVSSPHMDGRASTWP</sequence>
<dbReference type="Gene3D" id="3.30.450.20">
    <property type="entry name" value="PAS domain"/>
    <property type="match status" value="1"/>
</dbReference>
<protein>
    <recommendedName>
        <fullName evidence="3">PAS domain-containing protein</fullName>
    </recommendedName>
</protein>
<comment type="caution">
    <text evidence="1">The sequence shown here is derived from an EMBL/GenBank/DDBJ whole genome shotgun (WGS) entry which is preliminary data.</text>
</comment>
<gene>
    <name evidence="1" type="ORF">GETHLI_30450</name>
</gene>
<proteinExistence type="predicted"/>
<dbReference type="EMBL" id="BSDE01000007">
    <property type="protein sequence ID" value="GLH74543.1"/>
    <property type="molecule type" value="Genomic_DNA"/>
</dbReference>
<evidence type="ECO:0000313" key="1">
    <source>
        <dbReference type="EMBL" id="GLH74543.1"/>
    </source>
</evidence>
<keyword evidence="2" id="KW-1185">Reference proteome</keyword>
<dbReference type="RefSeq" id="WP_285576954.1">
    <property type="nucleotide sequence ID" value="NZ_BSDE01000007.1"/>
</dbReference>
<dbReference type="InterPro" id="IPR035965">
    <property type="entry name" value="PAS-like_dom_sf"/>
</dbReference>
<dbReference type="SUPFAM" id="SSF55785">
    <property type="entry name" value="PYP-like sensor domain (PAS domain)"/>
    <property type="match status" value="1"/>
</dbReference>
<name>A0ABQ5QIN4_9BACT</name>
<organism evidence="1 2">
    <name type="scientific">Geothrix limicola</name>
    <dbReference type="NCBI Taxonomy" id="2927978"/>
    <lineage>
        <taxon>Bacteria</taxon>
        <taxon>Pseudomonadati</taxon>
        <taxon>Acidobacteriota</taxon>
        <taxon>Holophagae</taxon>
        <taxon>Holophagales</taxon>
        <taxon>Holophagaceae</taxon>
        <taxon>Geothrix</taxon>
    </lineage>
</organism>
<dbReference type="Proteomes" id="UP001165069">
    <property type="component" value="Unassembled WGS sequence"/>
</dbReference>
<reference evidence="1 2" key="1">
    <citation type="journal article" date="2023" name="Antonie Van Leeuwenhoek">
        <title>Mesoterricola silvestris gen. nov., sp. nov., Mesoterricola sediminis sp. nov., Geothrix oryzae sp. nov., Geothrix edaphica sp. nov., Geothrix rubra sp. nov., and Geothrix limicola sp. nov., six novel members of Acidobacteriota isolated from soils.</title>
        <authorList>
            <person name="Itoh H."/>
            <person name="Sugisawa Y."/>
            <person name="Mise K."/>
            <person name="Xu Z."/>
            <person name="Kuniyasu M."/>
            <person name="Ushijima N."/>
            <person name="Kawano K."/>
            <person name="Kobayashi E."/>
            <person name="Shiratori Y."/>
            <person name="Masuda Y."/>
            <person name="Senoo K."/>
        </authorList>
    </citation>
    <scope>NUCLEOTIDE SEQUENCE [LARGE SCALE GENOMIC DNA]</scope>
    <source>
        <strain evidence="1 2">Red804</strain>
    </source>
</reference>
<evidence type="ECO:0008006" key="3">
    <source>
        <dbReference type="Google" id="ProtNLM"/>
    </source>
</evidence>